<evidence type="ECO:0000256" key="5">
    <source>
        <dbReference type="ARBA" id="ARBA00023316"/>
    </source>
</evidence>
<evidence type="ECO:0000256" key="4">
    <source>
        <dbReference type="ARBA" id="ARBA00022984"/>
    </source>
</evidence>
<dbReference type="PANTHER" id="PTHR30582:SF33">
    <property type="entry name" value="EXPORTED PROTEIN"/>
    <property type="match status" value="1"/>
</dbReference>
<dbReference type="InterPro" id="IPR005490">
    <property type="entry name" value="LD_TPept_cat_dom"/>
</dbReference>
<dbReference type="Pfam" id="PF03734">
    <property type="entry name" value="YkuD"/>
    <property type="match status" value="1"/>
</dbReference>
<dbReference type="PROSITE" id="PS52029">
    <property type="entry name" value="LD_TPASE"/>
    <property type="match status" value="1"/>
</dbReference>
<dbReference type="Gene3D" id="2.40.440.10">
    <property type="entry name" value="L,D-transpeptidase catalytic domain-like"/>
    <property type="match status" value="1"/>
</dbReference>
<evidence type="ECO:0000256" key="6">
    <source>
        <dbReference type="PROSITE-ProRule" id="PRU01373"/>
    </source>
</evidence>
<keyword evidence="4 6" id="KW-0573">Peptidoglycan synthesis</keyword>
<dbReference type="Proteomes" id="UP001470288">
    <property type="component" value="Unassembled WGS sequence"/>
</dbReference>
<evidence type="ECO:0000256" key="3">
    <source>
        <dbReference type="ARBA" id="ARBA00022960"/>
    </source>
</evidence>
<sequence>MKKVLKITAIVAAALFLTVYGVGCWYFYTHYFYGTKIDGVVYGCMTPEEVAVDVTARQKNYSLAIRGRYEMEEVRTGKELGASIDPLEELRSNLRRQRPWMWPVSFFETFEDELTGSIQIDEETFTAQVDAMSFFQPKKQIAPVDAKLSDYLPEKKGYEVLTEVEGSTIHKEDAVEAIWEAVTTRQAELDLTGAEYYEEPKIFSDDERLNKEAEELNAYTNLTFSYDMHGVPVTVDGDQIHEWLVCAADGTVTVDEELAKAYVKELADTYNTYGKVRIFKTVSGVEKKLKSGAYGWKMDVEAEQEALLTMLADKKSVAHTPQWTKEGYVTGENDIGSTYVEIDLSAQHLYFIKDGSVIMESPLVSGNMSRGWGTPGGVFGLTYKTRNAVLRGADYATPVGYWMPFNGNIGMHDAGWRGSFGGTIYQTSGSHGCVNLPPNKAKEIYGYVEKNMPVVCYY</sequence>
<keyword evidence="5 6" id="KW-0961">Cell wall biogenesis/degradation</keyword>
<keyword evidence="3 6" id="KW-0133">Cell shape</keyword>
<dbReference type="SUPFAM" id="SSF143985">
    <property type="entry name" value="L,D-transpeptidase pre-catalytic domain-like"/>
    <property type="match status" value="1"/>
</dbReference>
<reference evidence="8 9" key="1">
    <citation type="submission" date="2024-03" db="EMBL/GenBank/DDBJ databases">
        <title>Human intestinal bacterial collection.</title>
        <authorList>
            <person name="Pauvert C."/>
            <person name="Hitch T.C.A."/>
            <person name="Clavel T."/>
        </authorList>
    </citation>
    <scope>NUCLEOTIDE SEQUENCE [LARGE SCALE GENOMIC DNA]</scope>
    <source>
        <strain evidence="8 9">CLA-AA-H78B</strain>
    </source>
</reference>
<dbReference type="Pfam" id="PF12229">
    <property type="entry name" value="PG_binding_4"/>
    <property type="match status" value="1"/>
</dbReference>
<dbReference type="PANTHER" id="PTHR30582">
    <property type="entry name" value="L,D-TRANSPEPTIDASE"/>
    <property type="match status" value="1"/>
</dbReference>
<dbReference type="InterPro" id="IPR050979">
    <property type="entry name" value="LD-transpeptidase"/>
</dbReference>
<feature type="active site" description="Nucleophile" evidence="6">
    <location>
        <position position="433"/>
    </location>
</feature>
<accession>A0ABV1HZ02</accession>
<gene>
    <name evidence="8" type="ORF">WMO62_04810</name>
</gene>
<evidence type="ECO:0000256" key="2">
    <source>
        <dbReference type="ARBA" id="ARBA00022679"/>
    </source>
</evidence>
<name>A0ABV1HZ02_9FIRM</name>
<comment type="pathway">
    <text evidence="1 6">Cell wall biogenesis; peptidoglycan biosynthesis.</text>
</comment>
<evidence type="ECO:0000259" key="7">
    <source>
        <dbReference type="PROSITE" id="PS52029"/>
    </source>
</evidence>
<comment type="caution">
    <text evidence="8">The sequence shown here is derived from an EMBL/GenBank/DDBJ whole genome shotgun (WGS) entry which is preliminary data.</text>
</comment>
<keyword evidence="2" id="KW-0808">Transferase</keyword>
<dbReference type="Gene3D" id="3.10.20.800">
    <property type="match status" value="1"/>
</dbReference>
<evidence type="ECO:0000313" key="8">
    <source>
        <dbReference type="EMBL" id="MEQ2578167.1"/>
    </source>
</evidence>
<dbReference type="InterPro" id="IPR038054">
    <property type="entry name" value="LD_TPept-like_central_sf"/>
</dbReference>
<dbReference type="InterPro" id="IPR038063">
    <property type="entry name" value="Transpep_catalytic_dom"/>
</dbReference>
<feature type="domain" description="L,D-TPase catalytic" evidence="7">
    <location>
        <begin position="338"/>
        <end position="457"/>
    </location>
</feature>
<dbReference type="InterPro" id="IPR022029">
    <property type="entry name" value="YoaR-like_PG-bd"/>
</dbReference>
<organism evidence="8 9">
    <name type="scientific">Hominiventricola aquisgranensis</name>
    <dbReference type="NCBI Taxonomy" id="3133164"/>
    <lineage>
        <taxon>Bacteria</taxon>
        <taxon>Bacillati</taxon>
        <taxon>Bacillota</taxon>
        <taxon>Clostridia</taxon>
        <taxon>Lachnospirales</taxon>
        <taxon>Lachnospiraceae</taxon>
        <taxon>Hominiventricola</taxon>
    </lineage>
</organism>
<dbReference type="CDD" id="cd16913">
    <property type="entry name" value="YkuD_like"/>
    <property type="match status" value="1"/>
</dbReference>
<proteinExistence type="predicted"/>
<evidence type="ECO:0000256" key="1">
    <source>
        <dbReference type="ARBA" id="ARBA00004752"/>
    </source>
</evidence>
<dbReference type="RefSeq" id="WP_349143997.1">
    <property type="nucleotide sequence ID" value="NZ_JBBMFC010000006.1"/>
</dbReference>
<dbReference type="SUPFAM" id="SSF141523">
    <property type="entry name" value="L,D-transpeptidase catalytic domain-like"/>
    <property type="match status" value="1"/>
</dbReference>
<evidence type="ECO:0000313" key="9">
    <source>
        <dbReference type="Proteomes" id="UP001470288"/>
    </source>
</evidence>
<keyword evidence="9" id="KW-1185">Reference proteome</keyword>
<protein>
    <submittedName>
        <fullName evidence="8">L,D-transpeptidase family protein</fullName>
    </submittedName>
</protein>
<feature type="active site" description="Proton donor/acceptor" evidence="6">
    <location>
        <position position="412"/>
    </location>
</feature>
<dbReference type="EMBL" id="JBBMFC010000006">
    <property type="protein sequence ID" value="MEQ2578167.1"/>
    <property type="molecule type" value="Genomic_DNA"/>
</dbReference>